<keyword evidence="1" id="KW-0175">Coiled coil</keyword>
<feature type="domain" description="DUF6883" evidence="2">
    <location>
        <begin position="353"/>
        <end position="459"/>
    </location>
</feature>
<dbReference type="Proteomes" id="UP001597362">
    <property type="component" value="Unassembled WGS sequence"/>
</dbReference>
<gene>
    <name evidence="3" type="ORF">ACFSJH_11540</name>
</gene>
<dbReference type="InterPro" id="IPR049250">
    <property type="entry name" value="DUF6883"/>
</dbReference>
<dbReference type="Pfam" id="PF06152">
    <property type="entry name" value="Phage_min_cap2"/>
    <property type="match status" value="1"/>
</dbReference>
<evidence type="ECO:0000313" key="4">
    <source>
        <dbReference type="Proteomes" id="UP001597362"/>
    </source>
</evidence>
<reference evidence="4" key="1">
    <citation type="journal article" date="2019" name="Int. J. Syst. Evol. Microbiol.">
        <title>The Global Catalogue of Microorganisms (GCM) 10K type strain sequencing project: providing services to taxonomists for standard genome sequencing and annotation.</title>
        <authorList>
            <consortium name="The Broad Institute Genomics Platform"/>
            <consortium name="The Broad Institute Genome Sequencing Center for Infectious Disease"/>
            <person name="Wu L."/>
            <person name="Ma J."/>
        </authorList>
    </citation>
    <scope>NUCLEOTIDE SEQUENCE [LARGE SCALE GENOMIC DNA]</scope>
    <source>
        <strain evidence="4">GH52</strain>
    </source>
</reference>
<dbReference type="EMBL" id="JBHUHO010000030">
    <property type="protein sequence ID" value="MFD2116354.1"/>
    <property type="molecule type" value="Genomic_DNA"/>
</dbReference>
<organism evidence="3 4">
    <name type="scientific">Paenibacillus yanchengensis</name>
    <dbReference type="NCBI Taxonomy" id="2035833"/>
    <lineage>
        <taxon>Bacteria</taxon>
        <taxon>Bacillati</taxon>
        <taxon>Bacillota</taxon>
        <taxon>Bacilli</taxon>
        <taxon>Bacillales</taxon>
        <taxon>Paenibacillaceae</taxon>
        <taxon>Paenibacillus</taxon>
    </lineage>
</organism>
<proteinExistence type="predicted"/>
<dbReference type="InterPro" id="IPR009319">
    <property type="entry name" value="Phage_A118_VSP1"/>
</dbReference>
<dbReference type="RefSeq" id="WP_377772435.1">
    <property type="nucleotide sequence ID" value="NZ_JBHUHO010000030.1"/>
</dbReference>
<feature type="coiled-coil region" evidence="1">
    <location>
        <begin position="280"/>
        <end position="307"/>
    </location>
</feature>
<sequence length="467" mass="52908">MTYEDIVRLYAETDERLRSLVQQLENGNLSTRRVEQLNREIEQIVAELAERAGLNVATLIGNEYRTGVAIAVNQMIAAGRAKESIDVSVKSLQHQRAVQAISDEAFYSILESTDNMAMDTKERIKKAVQLANEKSLTLGMSRKESTKQAVAELNTKGITGIVAKNGAEIPADKYVAGVVHYHQRKAHVTGTENMATQNGYDLVYVNYVGITCEHCARKQGRVYSLSGNDKRWPHMTDEYKPPYHSHCVHSISIWVEEYQSPEEVERLLDISNKLGEETRSEQHINRYKEIQAQKAQLNADRKQWERYREVVQETPKTFSAFRRMKNSNAEQWQLTQLDYRRQRRLTANPELALPNAGKASAADAKFSKYLFNPDNPVGYAKGAAFTSRLGYNSDNWKKLQSEIIERSSLYPSTLKLTDQHGSRYEQKMILYGVTGKPTNVVVGWNVANNETKMTTAYIKEVKSGGGN</sequence>
<protein>
    <submittedName>
        <fullName evidence="3">Phage minor capsid protein</fullName>
    </submittedName>
</protein>
<evidence type="ECO:0000313" key="3">
    <source>
        <dbReference type="EMBL" id="MFD2116354.1"/>
    </source>
</evidence>
<name>A0ABW4YLG3_9BACL</name>
<comment type="caution">
    <text evidence="3">The sequence shown here is derived from an EMBL/GenBank/DDBJ whole genome shotgun (WGS) entry which is preliminary data.</text>
</comment>
<evidence type="ECO:0000256" key="1">
    <source>
        <dbReference type="SAM" id="Coils"/>
    </source>
</evidence>
<keyword evidence="4" id="KW-1185">Reference proteome</keyword>
<dbReference type="Pfam" id="PF21814">
    <property type="entry name" value="DUF6883"/>
    <property type="match status" value="1"/>
</dbReference>
<evidence type="ECO:0000259" key="2">
    <source>
        <dbReference type="Pfam" id="PF21814"/>
    </source>
</evidence>
<accession>A0ABW4YLG3</accession>